<feature type="signal peptide" evidence="1">
    <location>
        <begin position="1"/>
        <end position="26"/>
    </location>
</feature>
<keyword evidence="3" id="KW-1185">Reference proteome</keyword>
<organism evidence="2 3">
    <name type="scientific">Pseudoalteromonas denitrificans DSM 6059</name>
    <dbReference type="NCBI Taxonomy" id="1123010"/>
    <lineage>
        <taxon>Bacteria</taxon>
        <taxon>Pseudomonadati</taxon>
        <taxon>Pseudomonadota</taxon>
        <taxon>Gammaproteobacteria</taxon>
        <taxon>Alteromonadales</taxon>
        <taxon>Pseudoalteromonadaceae</taxon>
        <taxon>Pseudoalteromonas</taxon>
    </lineage>
</organism>
<accession>A0A1I1VA15</accession>
<protein>
    <submittedName>
        <fullName evidence="2">Uncharacterized protein</fullName>
    </submittedName>
</protein>
<evidence type="ECO:0000256" key="1">
    <source>
        <dbReference type="SAM" id="SignalP"/>
    </source>
</evidence>
<evidence type="ECO:0000313" key="3">
    <source>
        <dbReference type="Proteomes" id="UP000198862"/>
    </source>
</evidence>
<dbReference type="Proteomes" id="UP000198862">
    <property type="component" value="Unassembled WGS sequence"/>
</dbReference>
<name>A0A1I1VA15_9GAMM</name>
<sequence>MKFIKIIATLFSIVVTSSLYSGVALADNFIECYACTDTEKLSIVNTWAVNNISESEANQNKIKDVHVVDIFNNVIRSFRVSLKLTPVPPPLPANYLPNSVIINTPHYLKEPMSQLKVAKRNLRAASNELIIPTSEISDAWQFTKCAFCENNVERFINNSLSGEITTVQMTIATLAQTFGLIKTGLPNTFVIKLEAGGQLDVMMTLNNKPISINVTVIKAVDPDGNTVPFSETGLRNLLLQISTINRANTINDFIFRFNFMVPLKMGFVTIDDCPKVTKENPTPEPCG</sequence>
<feature type="chain" id="PRO_5011520868" evidence="1">
    <location>
        <begin position="27"/>
        <end position="287"/>
    </location>
</feature>
<dbReference type="RefSeq" id="WP_091992012.1">
    <property type="nucleotide sequence ID" value="NZ_FOLO01000121.1"/>
</dbReference>
<gene>
    <name evidence="2" type="ORF">SAMN02745724_05453</name>
</gene>
<proteinExistence type="predicted"/>
<dbReference type="OrthoDB" id="6399586at2"/>
<evidence type="ECO:0000313" key="2">
    <source>
        <dbReference type="EMBL" id="SFD79817.1"/>
    </source>
</evidence>
<dbReference type="AlphaFoldDB" id="A0A1I1VA15"/>
<reference evidence="2 3" key="1">
    <citation type="submission" date="2016-10" db="EMBL/GenBank/DDBJ databases">
        <authorList>
            <person name="de Groot N.N."/>
        </authorList>
    </citation>
    <scope>NUCLEOTIDE SEQUENCE [LARGE SCALE GENOMIC DNA]</scope>
    <source>
        <strain evidence="2 3">DSM 6059</strain>
    </source>
</reference>
<keyword evidence="1" id="KW-0732">Signal</keyword>
<dbReference type="EMBL" id="FOLO01000121">
    <property type="protein sequence ID" value="SFD79817.1"/>
    <property type="molecule type" value="Genomic_DNA"/>
</dbReference>